<evidence type="ECO:0000259" key="2">
    <source>
        <dbReference type="PROSITE" id="PS50405"/>
    </source>
</evidence>
<dbReference type="GO" id="GO:0004364">
    <property type="term" value="F:glutathione transferase activity"/>
    <property type="evidence" value="ECO:0007669"/>
    <property type="project" value="UniProtKB-EC"/>
</dbReference>
<reference evidence="3 4" key="1">
    <citation type="submission" date="2017-06" db="EMBL/GenBank/DDBJ databases">
        <authorList>
            <consortium name="Pathogen Informatics"/>
        </authorList>
    </citation>
    <scope>NUCLEOTIDE SEQUENCE [LARGE SCALE GENOMIC DNA]</scope>
    <source>
        <strain evidence="3 4">NCTC11291</strain>
    </source>
</reference>
<dbReference type="SUPFAM" id="SSF47616">
    <property type="entry name" value="GST C-terminal domain-like"/>
    <property type="match status" value="1"/>
</dbReference>
<dbReference type="SFLD" id="SFLDG01150">
    <property type="entry name" value="Main.1:_Beta-like"/>
    <property type="match status" value="1"/>
</dbReference>
<dbReference type="InterPro" id="IPR036282">
    <property type="entry name" value="Glutathione-S-Trfase_C_sf"/>
</dbReference>
<dbReference type="AlphaFoldDB" id="A0A239WXT8"/>
<dbReference type="RefSeq" id="WP_017769237.1">
    <property type="nucleotide sequence ID" value="NZ_LT906454.1"/>
</dbReference>
<dbReference type="EC" id="2.5.1.18" evidence="3"/>
<organism evidence="3 4">
    <name type="scientific">Streptococcus acidominimus</name>
    <dbReference type="NCBI Taxonomy" id="1326"/>
    <lineage>
        <taxon>Bacteria</taxon>
        <taxon>Bacillati</taxon>
        <taxon>Bacillota</taxon>
        <taxon>Bacilli</taxon>
        <taxon>Lactobacillales</taxon>
        <taxon>Streptococcaceae</taxon>
        <taxon>Streptococcus</taxon>
    </lineage>
</organism>
<feature type="domain" description="GST C-terminal" evidence="2">
    <location>
        <begin position="81"/>
        <end position="202"/>
    </location>
</feature>
<evidence type="ECO:0000313" key="4">
    <source>
        <dbReference type="Proteomes" id="UP000215144"/>
    </source>
</evidence>
<dbReference type="InterPro" id="IPR040079">
    <property type="entry name" value="Glutathione_S-Trfase"/>
</dbReference>
<dbReference type="Gene3D" id="1.20.1050.10">
    <property type="match status" value="1"/>
</dbReference>
<dbReference type="CDD" id="cd03188">
    <property type="entry name" value="GST_C_Beta"/>
    <property type="match status" value="1"/>
</dbReference>
<dbReference type="PROSITE" id="PS50405">
    <property type="entry name" value="GST_CTER"/>
    <property type="match status" value="1"/>
</dbReference>
<sequence>MKLFYAPGTCARACWIALEWAGLDYDVIKVDQHSEEYLRINPLGMVPALQLDDGKILTQVGAIMNYILALAPDKDLGADEGILEAYDFNEIMAFLSGDFHPAFWPVFMPARYTVTHTASALQAVQEAAYLRIDKVMSHLDAKIGESDHVYKDKKTVADAYAYIMMLWSVKTPKPYKDYPNIARFAAAFEKDPVVQTILKISK</sequence>
<name>A0A239WXT8_STRAI</name>
<dbReference type="CDD" id="cd03057">
    <property type="entry name" value="GST_N_Beta"/>
    <property type="match status" value="1"/>
</dbReference>
<dbReference type="PANTHER" id="PTHR44051">
    <property type="entry name" value="GLUTATHIONE S-TRANSFERASE-RELATED"/>
    <property type="match status" value="1"/>
</dbReference>
<dbReference type="SFLD" id="SFLDG00358">
    <property type="entry name" value="Main_(cytGST)"/>
    <property type="match status" value="1"/>
</dbReference>
<dbReference type="InterPro" id="IPR004045">
    <property type="entry name" value="Glutathione_S-Trfase_N"/>
</dbReference>
<dbReference type="PANTHER" id="PTHR44051:SF8">
    <property type="entry name" value="GLUTATHIONE S-TRANSFERASE GSTA"/>
    <property type="match status" value="1"/>
</dbReference>
<dbReference type="OrthoDB" id="8772754at2"/>
<dbReference type="SFLD" id="SFLDS00019">
    <property type="entry name" value="Glutathione_Transferase_(cytos"/>
    <property type="match status" value="1"/>
</dbReference>
<dbReference type="Gene3D" id="3.40.30.10">
    <property type="entry name" value="Glutaredoxin"/>
    <property type="match status" value="1"/>
</dbReference>
<dbReference type="EMBL" id="LT906454">
    <property type="protein sequence ID" value="SNV39335.1"/>
    <property type="molecule type" value="Genomic_DNA"/>
</dbReference>
<feature type="domain" description="GST N-terminal" evidence="1">
    <location>
        <begin position="1"/>
        <end position="75"/>
    </location>
</feature>
<evidence type="ECO:0000313" key="3">
    <source>
        <dbReference type="EMBL" id="SNV39335.1"/>
    </source>
</evidence>
<protein>
    <submittedName>
        <fullName evidence="3">Glutathione S-transferase</fullName>
        <ecNumber evidence="3">2.5.1.18</ecNumber>
    </submittedName>
</protein>
<gene>
    <name evidence="3" type="primary">gstB</name>
    <name evidence="3" type="ORF">SAMEA4504048_00962</name>
</gene>
<dbReference type="SUPFAM" id="SSF52833">
    <property type="entry name" value="Thioredoxin-like"/>
    <property type="match status" value="1"/>
</dbReference>
<dbReference type="InterPro" id="IPR036249">
    <property type="entry name" value="Thioredoxin-like_sf"/>
</dbReference>
<dbReference type="Pfam" id="PF13409">
    <property type="entry name" value="GST_N_2"/>
    <property type="match status" value="1"/>
</dbReference>
<dbReference type="InterPro" id="IPR010987">
    <property type="entry name" value="Glutathione-S-Trfase_C-like"/>
</dbReference>
<dbReference type="Proteomes" id="UP000215144">
    <property type="component" value="Chromosome 1"/>
</dbReference>
<accession>A0A239WXT8</accession>
<dbReference type="PROSITE" id="PS50404">
    <property type="entry name" value="GST_NTER"/>
    <property type="match status" value="1"/>
</dbReference>
<proteinExistence type="predicted"/>
<dbReference type="KEGG" id="saco:SAME_00962"/>
<keyword evidence="3" id="KW-0808">Transferase</keyword>
<evidence type="ECO:0000259" key="1">
    <source>
        <dbReference type="PROSITE" id="PS50404"/>
    </source>
</evidence>